<gene>
    <name evidence="1" type="ORF">AALO_G00101550</name>
</gene>
<dbReference type="Proteomes" id="UP000823561">
    <property type="component" value="Chromosome 7"/>
</dbReference>
<comment type="caution">
    <text evidence="1">The sequence shown here is derived from an EMBL/GenBank/DDBJ whole genome shotgun (WGS) entry which is preliminary data.</text>
</comment>
<reference evidence="1" key="1">
    <citation type="submission" date="2020-10" db="EMBL/GenBank/DDBJ databases">
        <title>Chromosome-scale genome assembly of the Allis shad, Alosa alosa.</title>
        <authorList>
            <person name="Margot Z."/>
            <person name="Christophe K."/>
            <person name="Cabau C."/>
            <person name="Louis A."/>
            <person name="Berthelot C."/>
            <person name="Parey E."/>
            <person name="Roest Crollius H."/>
            <person name="Montfort J."/>
            <person name="Robinson-Rechavi M."/>
            <person name="Bucao C."/>
            <person name="Bouchez O."/>
            <person name="Gislard M."/>
            <person name="Lluch J."/>
            <person name="Milhes M."/>
            <person name="Lampietro C."/>
            <person name="Lopez Roques C."/>
            <person name="Donnadieu C."/>
            <person name="Braasch I."/>
            <person name="Desvignes T."/>
            <person name="Postlethwait J."/>
            <person name="Bobe J."/>
            <person name="Guiguen Y."/>
        </authorList>
    </citation>
    <scope>NUCLEOTIDE SEQUENCE</scope>
    <source>
        <strain evidence="1">M-15738</strain>
        <tissue evidence="1">Blood</tissue>
    </source>
</reference>
<dbReference type="AlphaFoldDB" id="A0AAV6GY57"/>
<accession>A0AAV6GY57</accession>
<sequence length="134" mass="15060">VGQDADSFRSQNPTHALLKPFLQKLKNAYTTTASYLQKKLPLASPTLIALSALDPSLRGHSQAAVQLKTLSRLLSHLVPTENIHLEIVRYNVDVSLPRFGDRDCVVEWWGHVFQRKDKYPALISLVKCGLSIFH</sequence>
<evidence type="ECO:0000313" key="1">
    <source>
        <dbReference type="EMBL" id="KAG5278675.1"/>
    </source>
</evidence>
<proteinExistence type="predicted"/>
<name>A0AAV6GY57_9TELE</name>
<evidence type="ECO:0000313" key="2">
    <source>
        <dbReference type="Proteomes" id="UP000823561"/>
    </source>
</evidence>
<feature type="non-terminal residue" evidence="1">
    <location>
        <position position="134"/>
    </location>
</feature>
<organism evidence="1 2">
    <name type="scientific">Alosa alosa</name>
    <name type="common">allis shad</name>
    <dbReference type="NCBI Taxonomy" id="278164"/>
    <lineage>
        <taxon>Eukaryota</taxon>
        <taxon>Metazoa</taxon>
        <taxon>Chordata</taxon>
        <taxon>Craniata</taxon>
        <taxon>Vertebrata</taxon>
        <taxon>Euteleostomi</taxon>
        <taxon>Actinopterygii</taxon>
        <taxon>Neopterygii</taxon>
        <taxon>Teleostei</taxon>
        <taxon>Clupei</taxon>
        <taxon>Clupeiformes</taxon>
        <taxon>Clupeoidei</taxon>
        <taxon>Clupeidae</taxon>
        <taxon>Alosa</taxon>
    </lineage>
</organism>
<keyword evidence="2" id="KW-1185">Reference proteome</keyword>
<dbReference type="EMBL" id="JADWDJ010000007">
    <property type="protein sequence ID" value="KAG5278675.1"/>
    <property type="molecule type" value="Genomic_DNA"/>
</dbReference>
<protein>
    <submittedName>
        <fullName evidence="1">Uncharacterized protein</fullName>
    </submittedName>
</protein>
<feature type="non-terminal residue" evidence="1">
    <location>
        <position position="1"/>
    </location>
</feature>